<evidence type="ECO:0000256" key="1">
    <source>
        <dbReference type="ARBA" id="ARBA00022962"/>
    </source>
</evidence>
<dbReference type="Pfam" id="PF13230">
    <property type="entry name" value="GATase_4"/>
    <property type="match status" value="1"/>
</dbReference>
<evidence type="ECO:0000313" key="3">
    <source>
        <dbReference type="EMBL" id="AFG34712.1"/>
    </source>
</evidence>
<dbReference type="AlphaFoldDB" id="H9UB19"/>
<dbReference type="GO" id="GO:0016740">
    <property type="term" value="F:transferase activity"/>
    <property type="evidence" value="ECO:0007669"/>
    <property type="project" value="UniProtKB-KW"/>
</dbReference>
<dbReference type="PROSITE" id="PS51278">
    <property type="entry name" value="GATASE_TYPE_2"/>
    <property type="match status" value="1"/>
</dbReference>
<dbReference type="Gene3D" id="3.60.20.10">
    <property type="entry name" value="Glutamine Phosphoribosylpyrophosphate, subunit 1, domain 1"/>
    <property type="match status" value="1"/>
</dbReference>
<keyword evidence="4" id="KW-1185">Reference proteome</keyword>
<gene>
    <name evidence="3" type="ordered locus">Ferpe_0581</name>
</gene>
<proteinExistence type="predicted"/>
<dbReference type="Proteomes" id="UP000007384">
    <property type="component" value="Chromosome"/>
</dbReference>
<dbReference type="InterPro" id="IPR026869">
    <property type="entry name" value="EgtC-like"/>
</dbReference>
<dbReference type="PANTHER" id="PTHR42824">
    <property type="entry name" value="GLUTAMINE AMIDOTRANSFERASE"/>
    <property type="match status" value="1"/>
</dbReference>
<dbReference type="PATRIC" id="fig|771875.3.peg.593"/>
<protein>
    <submittedName>
        <fullName evidence="3">Glutamine amidotransferase</fullName>
    </submittedName>
</protein>
<evidence type="ECO:0000259" key="2">
    <source>
        <dbReference type="PROSITE" id="PS51278"/>
    </source>
</evidence>
<dbReference type="InterPro" id="IPR017932">
    <property type="entry name" value="GATase_2_dom"/>
</dbReference>
<dbReference type="SUPFAM" id="SSF56235">
    <property type="entry name" value="N-terminal nucleophile aminohydrolases (Ntn hydrolases)"/>
    <property type="match status" value="1"/>
</dbReference>
<dbReference type="EMBL" id="CP003260">
    <property type="protein sequence ID" value="AFG34712.1"/>
    <property type="molecule type" value="Genomic_DNA"/>
</dbReference>
<dbReference type="HOGENOM" id="CLU_105001_0_0_0"/>
<feature type="domain" description="Glutamine amidotransferase type-2" evidence="2">
    <location>
        <begin position="2"/>
        <end position="227"/>
    </location>
</feature>
<accession>H9UB19</accession>
<organism evidence="3 4">
    <name type="scientific">Fervidobacterium pennivorans (strain DSM 9078 / Ven5)</name>
    <dbReference type="NCBI Taxonomy" id="771875"/>
    <lineage>
        <taxon>Bacteria</taxon>
        <taxon>Thermotogati</taxon>
        <taxon>Thermotogota</taxon>
        <taxon>Thermotogae</taxon>
        <taxon>Thermotogales</taxon>
        <taxon>Fervidobacteriaceae</taxon>
        <taxon>Fervidobacterium</taxon>
    </lineage>
</organism>
<dbReference type="STRING" id="771875.Ferpe_0581"/>
<dbReference type="PANTHER" id="PTHR42824:SF1">
    <property type="entry name" value="GLUTAMINE AMIDOTRANSFERASE YAFJ-RELATED"/>
    <property type="match status" value="1"/>
</dbReference>
<dbReference type="InterPro" id="IPR029055">
    <property type="entry name" value="Ntn_hydrolases_N"/>
</dbReference>
<reference evidence="3" key="1">
    <citation type="submission" date="2012-03" db="EMBL/GenBank/DDBJ databases">
        <title>Complete sequence of Fervidobacterium pennivorans DSM 9078.</title>
        <authorList>
            <consortium name="US DOE Joint Genome Institute"/>
            <person name="Lucas S."/>
            <person name="Han J."/>
            <person name="Lapidus A."/>
            <person name="Cheng J.-F."/>
            <person name="Goodwin L."/>
            <person name="Pitluck S."/>
            <person name="Peters L."/>
            <person name="Ovchinnikova G."/>
            <person name="Lu M."/>
            <person name="Detter J.C."/>
            <person name="Han C."/>
            <person name="Tapia R."/>
            <person name="Land M."/>
            <person name="Hauser L."/>
            <person name="Kyrpides N."/>
            <person name="Ivanova N."/>
            <person name="Pagani I."/>
            <person name="Noll K.M."/>
            <person name="Woyke T."/>
        </authorList>
    </citation>
    <scope>NUCLEOTIDE SEQUENCE</scope>
    <source>
        <strain evidence="3">DSM 9078</strain>
    </source>
</reference>
<dbReference type="KEGG" id="fpe:Ferpe_0581"/>
<evidence type="ECO:0000313" key="4">
    <source>
        <dbReference type="Proteomes" id="UP000007384"/>
    </source>
</evidence>
<dbReference type="eggNOG" id="COG0121">
    <property type="taxonomic scope" value="Bacteria"/>
</dbReference>
<sequence>MCRMAGFSSSDGLRIARIIDFTKHMANYGMESPHNDGWGIIAMNDEEKIIFKSIKPIYKDSKVNLFSDNTIYTLGIVHARLASAGLPKTTLQLHPFYIDGKYFAHNGTIKSAKRENIYSSDTYEYFENIALFKDTFDLGQKIKDYAQKNEYSGMNFLMIDEIEKALYVCCLYTDSERNREYFTLHYYNDDADFIVYSEKFSNDYKSMENGELIKVVAGKIVDRLIVL</sequence>
<dbReference type="RefSeq" id="WP_014451177.1">
    <property type="nucleotide sequence ID" value="NC_017095.1"/>
</dbReference>
<name>H9UB19_FERPD</name>
<keyword evidence="1 3" id="KW-0315">Glutamine amidotransferase</keyword>
<dbReference type="OrthoDB" id="43592at2"/>